<evidence type="ECO:0000259" key="1">
    <source>
        <dbReference type="Pfam" id="PF01712"/>
    </source>
</evidence>
<dbReference type="PANTHER" id="PTHR10513">
    <property type="entry name" value="DEOXYNUCLEOSIDE KINASE"/>
    <property type="match status" value="1"/>
</dbReference>
<dbReference type="GO" id="GO:0019136">
    <property type="term" value="F:deoxynucleoside kinase activity"/>
    <property type="evidence" value="ECO:0007669"/>
    <property type="project" value="TreeGrafter"/>
</dbReference>
<dbReference type="GO" id="GO:0005739">
    <property type="term" value="C:mitochondrion"/>
    <property type="evidence" value="ECO:0007669"/>
    <property type="project" value="TreeGrafter"/>
</dbReference>
<feature type="domain" description="Deoxynucleoside kinase" evidence="1">
    <location>
        <begin position="97"/>
        <end position="302"/>
    </location>
</feature>
<dbReference type="EMBL" id="CABPRJ010001504">
    <property type="protein sequence ID" value="VVC38824.1"/>
    <property type="molecule type" value="Genomic_DNA"/>
</dbReference>
<sequence length="346" mass="40038">MKSLCSLTRHLPSLLRCSSHYLLLFDLGPVPLPLHSPLLFVRNFKSCGPRPIAEDDTTAEQYANHSKSLRLLTMAVNEYNNDNCCRTSRPHLPYTVFIEGNIGSGKTTFLEQFADCPNVYMAKEPVHKWQDVCGHNFLGLMYQDPKRWSFAFQSIVQRTMLELHQALPEHGQNIKIMERSIYSARNIFIENLYKDNLMASPEYAVLDAWYKWIIENVKIECDLIIYLRTDPEVAFQRIKTRNRFEEKDVTLDYIQHLHELHDKWLNVHKTDVPKSVPVVIVDANQSMEQVKKQFKGVRELINKNATALIEPKTTHKISDLGKTINEIQHNIVPNCTLVPDVNIIRA</sequence>
<keyword evidence="3" id="KW-1185">Reference proteome</keyword>
<dbReference type="Gene3D" id="3.40.50.300">
    <property type="entry name" value="P-loop containing nucleotide triphosphate hydrolases"/>
    <property type="match status" value="1"/>
</dbReference>
<protein>
    <submittedName>
        <fullName evidence="2">P-loop containing nucleoside triphosphate hydrolase,Deoxynucleoside kinase domain</fullName>
    </submittedName>
</protein>
<keyword evidence="2" id="KW-0418">Kinase</keyword>
<keyword evidence="2" id="KW-0378">Hydrolase</keyword>
<reference evidence="2 3" key="1">
    <citation type="submission" date="2019-08" db="EMBL/GenBank/DDBJ databases">
        <authorList>
            <person name="Alioto T."/>
            <person name="Alioto T."/>
            <person name="Gomez Garrido J."/>
        </authorList>
    </citation>
    <scope>NUCLEOTIDE SEQUENCE [LARGE SCALE GENOMIC DNA]</scope>
</reference>
<keyword evidence="2" id="KW-0808">Transferase</keyword>
<dbReference type="InterPro" id="IPR027417">
    <property type="entry name" value="P-loop_NTPase"/>
</dbReference>
<organism evidence="2 3">
    <name type="scientific">Cinara cedri</name>
    <dbReference type="NCBI Taxonomy" id="506608"/>
    <lineage>
        <taxon>Eukaryota</taxon>
        <taxon>Metazoa</taxon>
        <taxon>Ecdysozoa</taxon>
        <taxon>Arthropoda</taxon>
        <taxon>Hexapoda</taxon>
        <taxon>Insecta</taxon>
        <taxon>Pterygota</taxon>
        <taxon>Neoptera</taxon>
        <taxon>Paraneoptera</taxon>
        <taxon>Hemiptera</taxon>
        <taxon>Sternorrhyncha</taxon>
        <taxon>Aphidomorpha</taxon>
        <taxon>Aphidoidea</taxon>
        <taxon>Aphididae</taxon>
        <taxon>Lachninae</taxon>
        <taxon>Cinara</taxon>
    </lineage>
</organism>
<evidence type="ECO:0000313" key="3">
    <source>
        <dbReference type="Proteomes" id="UP000325440"/>
    </source>
</evidence>
<dbReference type="PANTHER" id="PTHR10513:SF24">
    <property type="entry name" value="THYMIDINE KINASE 2, MITOCHONDRIAL"/>
    <property type="match status" value="1"/>
</dbReference>
<name>A0A5E4N2D0_9HEMI</name>
<dbReference type="SUPFAM" id="SSF52540">
    <property type="entry name" value="P-loop containing nucleoside triphosphate hydrolases"/>
    <property type="match status" value="1"/>
</dbReference>
<dbReference type="FunFam" id="3.40.50.300:FF:001571">
    <property type="entry name" value="Deoxynucleoside kinase"/>
    <property type="match status" value="1"/>
</dbReference>
<dbReference type="InterPro" id="IPR050566">
    <property type="entry name" value="Deoxyribonucleoside_kinase"/>
</dbReference>
<accession>A0A5E4N2D0</accession>
<dbReference type="InterPro" id="IPR031314">
    <property type="entry name" value="DNK_dom"/>
</dbReference>
<gene>
    <name evidence="2" type="ORF">CINCED_3A005478</name>
</gene>
<dbReference type="CDD" id="cd01673">
    <property type="entry name" value="dNK"/>
    <property type="match status" value="1"/>
</dbReference>
<proteinExistence type="predicted"/>
<evidence type="ECO:0000313" key="2">
    <source>
        <dbReference type="EMBL" id="VVC38824.1"/>
    </source>
</evidence>
<dbReference type="Proteomes" id="UP000325440">
    <property type="component" value="Unassembled WGS sequence"/>
</dbReference>
<dbReference type="GO" id="GO:0016787">
    <property type="term" value="F:hydrolase activity"/>
    <property type="evidence" value="ECO:0007669"/>
    <property type="project" value="UniProtKB-KW"/>
</dbReference>
<dbReference type="AlphaFoldDB" id="A0A5E4N2D0"/>
<dbReference type="Pfam" id="PF01712">
    <property type="entry name" value="dNK"/>
    <property type="match status" value="1"/>
</dbReference>
<dbReference type="OrthoDB" id="567086at2759"/>